<dbReference type="Pfam" id="PF02311">
    <property type="entry name" value="AraC_binding"/>
    <property type="match status" value="1"/>
</dbReference>
<sequence length="244" mass="26677">MPGSRQLATTAAQDIAAGARIAPHHHREHQIVYPSSGAAEVRTEHGRWIAPADRAVWIPAGCRHEHRFYGPTRFHCVGFAPTGSGDRAVPAVLSASPLLRELIIACSDPGELPAEETARLRGVLLDRIRRSPDEPLRLPAATDPRLRAACALVEADLSVPWTLAGLGRRVGASERTLTRLYRTEFGLTYPGWRTRLRLHHAVRLLAESVPVTEVAHRCGWASASAFIDVYRRALGHTPGSGARR</sequence>
<evidence type="ECO:0000259" key="4">
    <source>
        <dbReference type="PROSITE" id="PS01124"/>
    </source>
</evidence>
<protein>
    <submittedName>
        <fullName evidence="5">AraC family transcriptional regulator</fullName>
    </submittedName>
</protein>
<dbReference type="InterPro" id="IPR009057">
    <property type="entry name" value="Homeodomain-like_sf"/>
</dbReference>
<gene>
    <name evidence="5" type="ORF">ACFYTF_29680</name>
</gene>
<evidence type="ECO:0000313" key="6">
    <source>
        <dbReference type="Proteomes" id="UP001601444"/>
    </source>
</evidence>
<name>A0ABW6PX49_9NOCA</name>
<dbReference type="EMBL" id="JBIAMX010000030">
    <property type="protein sequence ID" value="MFF0547016.1"/>
    <property type="molecule type" value="Genomic_DNA"/>
</dbReference>
<comment type="caution">
    <text evidence="5">The sequence shown here is derived from an EMBL/GenBank/DDBJ whole genome shotgun (WGS) entry which is preliminary data.</text>
</comment>
<keyword evidence="1" id="KW-0805">Transcription regulation</keyword>
<dbReference type="SMART" id="SM00342">
    <property type="entry name" value="HTH_ARAC"/>
    <property type="match status" value="1"/>
</dbReference>
<feature type="domain" description="HTH araC/xylS-type" evidence="4">
    <location>
        <begin position="147"/>
        <end position="244"/>
    </location>
</feature>
<evidence type="ECO:0000256" key="1">
    <source>
        <dbReference type="ARBA" id="ARBA00023015"/>
    </source>
</evidence>
<dbReference type="CDD" id="cd06124">
    <property type="entry name" value="cupin_NimR-like_N"/>
    <property type="match status" value="1"/>
</dbReference>
<evidence type="ECO:0000313" key="5">
    <source>
        <dbReference type="EMBL" id="MFF0547016.1"/>
    </source>
</evidence>
<dbReference type="InterPro" id="IPR014710">
    <property type="entry name" value="RmlC-like_jellyroll"/>
</dbReference>
<evidence type="ECO:0000256" key="3">
    <source>
        <dbReference type="ARBA" id="ARBA00023163"/>
    </source>
</evidence>
<keyword evidence="3" id="KW-0804">Transcription</keyword>
<dbReference type="Pfam" id="PF12833">
    <property type="entry name" value="HTH_18"/>
    <property type="match status" value="1"/>
</dbReference>
<dbReference type="InterPro" id="IPR011051">
    <property type="entry name" value="RmlC_Cupin_sf"/>
</dbReference>
<accession>A0ABW6PX49</accession>
<dbReference type="RefSeq" id="WP_387703179.1">
    <property type="nucleotide sequence ID" value="NZ_JBIAMX010000030.1"/>
</dbReference>
<keyword evidence="6" id="KW-1185">Reference proteome</keyword>
<dbReference type="SUPFAM" id="SSF51182">
    <property type="entry name" value="RmlC-like cupins"/>
    <property type="match status" value="1"/>
</dbReference>
<proteinExistence type="predicted"/>
<dbReference type="Gene3D" id="1.10.10.60">
    <property type="entry name" value="Homeodomain-like"/>
    <property type="match status" value="1"/>
</dbReference>
<dbReference type="Gene3D" id="2.60.120.10">
    <property type="entry name" value="Jelly Rolls"/>
    <property type="match status" value="1"/>
</dbReference>
<dbReference type="Proteomes" id="UP001601444">
    <property type="component" value="Unassembled WGS sequence"/>
</dbReference>
<dbReference type="InterPro" id="IPR018060">
    <property type="entry name" value="HTH_AraC"/>
</dbReference>
<dbReference type="PROSITE" id="PS01124">
    <property type="entry name" value="HTH_ARAC_FAMILY_2"/>
    <property type="match status" value="1"/>
</dbReference>
<dbReference type="InterPro" id="IPR003313">
    <property type="entry name" value="AraC-bd"/>
</dbReference>
<dbReference type="PANTHER" id="PTHR11019">
    <property type="entry name" value="HTH-TYPE TRANSCRIPTIONAL REGULATOR NIMR"/>
    <property type="match status" value="1"/>
</dbReference>
<dbReference type="PANTHER" id="PTHR11019:SF199">
    <property type="entry name" value="HTH-TYPE TRANSCRIPTIONAL REGULATOR NIMR"/>
    <property type="match status" value="1"/>
</dbReference>
<evidence type="ECO:0000256" key="2">
    <source>
        <dbReference type="ARBA" id="ARBA00023125"/>
    </source>
</evidence>
<keyword evidence="2" id="KW-0238">DNA-binding</keyword>
<organism evidence="5 6">
    <name type="scientific">Nocardia thailandica</name>
    <dbReference type="NCBI Taxonomy" id="257275"/>
    <lineage>
        <taxon>Bacteria</taxon>
        <taxon>Bacillati</taxon>
        <taxon>Actinomycetota</taxon>
        <taxon>Actinomycetes</taxon>
        <taxon>Mycobacteriales</taxon>
        <taxon>Nocardiaceae</taxon>
        <taxon>Nocardia</taxon>
    </lineage>
</organism>
<reference evidence="5 6" key="1">
    <citation type="submission" date="2024-10" db="EMBL/GenBank/DDBJ databases">
        <title>The Natural Products Discovery Center: Release of the First 8490 Sequenced Strains for Exploring Actinobacteria Biosynthetic Diversity.</title>
        <authorList>
            <person name="Kalkreuter E."/>
            <person name="Kautsar S.A."/>
            <person name="Yang D."/>
            <person name="Bader C.D."/>
            <person name="Teijaro C.N."/>
            <person name="Fluegel L."/>
            <person name="Davis C.M."/>
            <person name="Simpson J.R."/>
            <person name="Lauterbach L."/>
            <person name="Steele A.D."/>
            <person name="Gui C."/>
            <person name="Meng S."/>
            <person name="Li G."/>
            <person name="Viehrig K."/>
            <person name="Ye F."/>
            <person name="Su P."/>
            <person name="Kiefer A.F."/>
            <person name="Nichols A."/>
            <person name="Cepeda A.J."/>
            <person name="Yan W."/>
            <person name="Fan B."/>
            <person name="Jiang Y."/>
            <person name="Adhikari A."/>
            <person name="Zheng C.-J."/>
            <person name="Schuster L."/>
            <person name="Cowan T.M."/>
            <person name="Smanski M.J."/>
            <person name="Chevrette M.G."/>
            <person name="De Carvalho L.P.S."/>
            <person name="Shen B."/>
        </authorList>
    </citation>
    <scope>NUCLEOTIDE SEQUENCE [LARGE SCALE GENOMIC DNA]</scope>
    <source>
        <strain evidence="5 6">NPDC004045</strain>
    </source>
</reference>
<dbReference type="SUPFAM" id="SSF46689">
    <property type="entry name" value="Homeodomain-like"/>
    <property type="match status" value="1"/>
</dbReference>